<keyword evidence="2" id="KW-0645">Protease</keyword>
<dbReference type="InterPro" id="IPR000064">
    <property type="entry name" value="NLP_P60_dom"/>
</dbReference>
<evidence type="ECO:0000256" key="4">
    <source>
        <dbReference type="ARBA" id="ARBA00022807"/>
    </source>
</evidence>
<evidence type="ECO:0000256" key="2">
    <source>
        <dbReference type="ARBA" id="ARBA00022670"/>
    </source>
</evidence>
<evidence type="ECO:0000256" key="6">
    <source>
        <dbReference type="SAM" id="SignalP"/>
    </source>
</evidence>
<dbReference type="Proteomes" id="UP000027632">
    <property type="component" value="Unassembled WGS sequence"/>
</dbReference>
<dbReference type="PANTHER" id="PTHR47359">
    <property type="entry name" value="PEPTIDOGLYCAN DL-ENDOPEPTIDASE CWLO"/>
    <property type="match status" value="1"/>
</dbReference>
<feature type="coiled-coil region" evidence="5">
    <location>
        <begin position="41"/>
        <end position="89"/>
    </location>
</feature>
<dbReference type="SUPFAM" id="SSF54001">
    <property type="entry name" value="Cysteine proteinases"/>
    <property type="match status" value="1"/>
</dbReference>
<feature type="domain" description="NlpC/P60" evidence="7">
    <location>
        <begin position="223"/>
        <end position="337"/>
    </location>
</feature>
<dbReference type="InterPro" id="IPR038765">
    <property type="entry name" value="Papain-like_cys_pep_sf"/>
</dbReference>
<keyword evidence="5" id="KW-0175">Coiled coil</keyword>
<dbReference type="PANTHER" id="PTHR47359:SF3">
    <property type="entry name" value="NLP_P60 DOMAIN-CONTAINING PROTEIN-RELATED"/>
    <property type="match status" value="1"/>
</dbReference>
<dbReference type="EMBL" id="JJMG01000064">
    <property type="protein sequence ID" value="KEG42630.1"/>
    <property type="molecule type" value="Genomic_DNA"/>
</dbReference>
<sequence>MGSHRRTAPSSGSERSTALALGLLSAAATALVAVPATAAPQEDTRAEVDRLYREAEKATEAYNAADESADALRREIADAQDGIARKQQRVNTMRETLGSLAGSQYRSGGLDPALSLLLSEDPEDYLRKASVLDRLGVHQTAELRKLRGTLRSLSQDRAEAAKRLGALERSRKAAATHKRTVEHKLAEARRLLNSLPAGERAAWDRASRSGRTDLLGPGDAPASGRAAAAVAAARSALGRPYVWGANGPSGFDCSGLTQWAYAQAGVALPRTSQAQRYAGRQVPLSEARPGDLVLYRSDASHVAMYTGNGQVIHAPYPGAPVRYDPVGMMPVSSVTRV</sequence>
<name>A0ABR4T5U8_9ACTN</name>
<accession>A0ABR4T5U8</accession>
<feature type="chain" id="PRO_5045242002" description="NlpC/P60 domain-containing protein" evidence="6">
    <location>
        <begin position="39"/>
        <end position="337"/>
    </location>
</feature>
<evidence type="ECO:0000313" key="8">
    <source>
        <dbReference type="EMBL" id="KEG42630.1"/>
    </source>
</evidence>
<dbReference type="PROSITE" id="PS51935">
    <property type="entry name" value="NLPC_P60"/>
    <property type="match status" value="1"/>
</dbReference>
<dbReference type="Gene3D" id="3.90.1720.10">
    <property type="entry name" value="endopeptidase domain like (from Nostoc punctiforme)"/>
    <property type="match status" value="1"/>
</dbReference>
<keyword evidence="6" id="KW-0732">Signal</keyword>
<evidence type="ECO:0000259" key="7">
    <source>
        <dbReference type="PROSITE" id="PS51935"/>
    </source>
</evidence>
<keyword evidence="3" id="KW-0378">Hydrolase</keyword>
<evidence type="ECO:0000256" key="5">
    <source>
        <dbReference type="SAM" id="Coils"/>
    </source>
</evidence>
<evidence type="ECO:0000313" key="9">
    <source>
        <dbReference type="Proteomes" id="UP000027632"/>
    </source>
</evidence>
<proteinExistence type="inferred from homology"/>
<reference evidence="8 9" key="1">
    <citation type="submission" date="2014-04" db="EMBL/GenBank/DDBJ databases">
        <title>Draft genome sequence of the novel Streptomyces griseorubens JSD-1 playing a role in carbon and nitrogen cycle.</title>
        <authorList>
            <consortium name="Shanghai Jiao Tong University"/>
            <person name="Feng H."/>
            <person name="Sun Y."/>
            <person name="Zhi Y."/>
            <person name="Mao L."/>
            <person name="Luo Y."/>
            <person name="Wei X."/>
            <person name="Zhou P."/>
        </authorList>
    </citation>
    <scope>NUCLEOTIDE SEQUENCE [LARGE SCALE GENOMIC DNA]</scope>
    <source>
        <strain evidence="8 9">JSD-1</strain>
    </source>
</reference>
<feature type="signal peptide" evidence="6">
    <location>
        <begin position="1"/>
        <end position="38"/>
    </location>
</feature>
<gene>
    <name evidence="8" type="ORF">DJ64_30645</name>
</gene>
<comment type="similarity">
    <text evidence="1">Belongs to the peptidase C40 family.</text>
</comment>
<comment type="caution">
    <text evidence="8">The sequence shown here is derived from an EMBL/GenBank/DDBJ whole genome shotgun (WGS) entry which is preliminary data.</text>
</comment>
<organism evidence="8 9">
    <name type="scientific">Streptomyces griseorubens</name>
    <dbReference type="NCBI Taxonomy" id="66897"/>
    <lineage>
        <taxon>Bacteria</taxon>
        <taxon>Bacillati</taxon>
        <taxon>Actinomycetota</taxon>
        <taxon>Actinomycetes</taxon>
        <taxon>Kitasatosporales</taxon>
        <taxon>Streptomycetaceae</taxon>
        <taxon>Streptomyces</taxon>
        <taxon>Streptomyces althioticus group</taxon>
    </lineage>
</organism>
<keyword evidence="9" id="KW-1185">Reference proteome</keyword>
<evidence type="ECO:0000256" key="3">
    <source>
        <dbReference type="ARBA" id="ARBA00022801"/>
    </source>
</evidence>
<feature type="coiled-coil region" evidence="5">
    <location>
        <begin position="143"/>
        <end position="170"/>
    </location>
</feature>
<evidence type="ECO:0000256" key="1">
    <source>
        <dbReference type="ARBA" id="ARBA00007074"/>
    </source>
</evidence>
<keyword evidence="4" id="KW-0788">Thiol protease</keyword>
<dbReference type="Pfam" id="PF00877">
    <property type="entry name" value="NLPC_P60"/>
    <property type="match status" value="1"/>
</dbReference>
<dbReference type="InterPro" id="IPR051794">
    <property type="entry name" value="PG_Endopeptidase_C40"/>
</dbReference>
<dbReference type="RefSeq" id="WP_037639135.1">
    <property type="nucleotide sequence ID" value="NZ_KL503830.1"/>
</dbReference>
<protein>
    <recommendedName>
        <fullName evidence="7">NlpC/P60 domain-containing protein</fullName>
    </recommendedName>
</protein>